<proteinExistence type="predicted"/>
<accession>A0A422NLB5</accession>
<reference evidence="1 2" key="1">
    <citation type="journal article" date="2018" name="BMC Genomics">
        <title>Genomic comparison of Trypanosoma conorhini and Trypanosoma rangeli to Trypanosoma cruzi strains of high and low virulence.</title>
        <authorList>
            <person name="Bradwell K.R."/>
            <person name="Koparde V.N."/>
            <person name="Matveyev A.V."/>
            <person name="Serrano M.G."/>
            <person name="Alves J.M."/>
            <person name="Parikh H."/>
            <person name="Huang B."/>
            <person name="Lee V."/>
            <person name="Espinosa-Alvarez O."/>
            <person name="Ortiz P.A."/>
            <person name="Costa-Martins A.G."/>
            <person name="Teixeira M.M."/>
            <person name="Buck G.A."/>
        </authorList>
    </citation>
    <scope>NUCLEOTIDE SEQUENCE [LARGE SCALE GENOMIC DNA]</scope>
    <source>
        <strain evidence="1 2">025E</strain>
    </source>
</reference>
<dbReference type="AlphaFoldDB" id="A0A422NLB5"/>
<keyword evidence="2" id="KW-1185">Reference proteome</keyword>
<evidence type="ECO:0000313" key="2">
    <source>
        <dbReference type="Proteomes" id="UP000284403"/>
    </source>
</evidence>
<dbReference type="RefSeq" id="XP_029225422.1">
    <property type="nucleotide sequence ID" value="XM_029374478.1"/>
</dbReference>
<name>A0A422NLB5_9TRYP</name>
<dbReference type="EMBL" id="MKKU01000605">
    <property type="protein sequence ID" value="RNF06261.1"/>
    <property type="molecule type" value="Genomic_DNA"/>
</dbReference>
<dbReference type="Proteomes" id="UP000284403">
    <property type="component" value="Unassembled WGS sequence"/>
</dbReference>
<gene>
    <name evidence="1" type="ORF">Tco025E_07615</name>
</gene>
<sequence>MAPRRAALSSSSSLRFSARRVSATRTSAARCCSCSPQASPSARCSARSRSKLRVARPSCTTGWASDALRDERSARMFLRSPLTHRCAASSARYGSVRQCR</sequence>
<organism evidence="1 2">
    <name type="scientific">Trypanosoma conorhini</name>
    <dbReference type="NCBI Taxonomy" id="83891"/>
    <lineage>
        <taxon>Eukaryota</taxon>
        <taxon>Discoba</taxon>
        <taxon>Euglenozoa</taxon>
        <taxon>Kinetoplastea</taxon>
        <taxon>Metakinetoplastina</taxon>
        <taxon>Trypanosomatida</taxon>
        <taxon>Trypanosomatidae</taxon>
        <taxon>Trypanosoma</taxon>
    </lineage>
</organism>
<comment type="caution">
    <text evidence="1">The sequence shown here is derived from an EMBL/GenBank/DDBJ whole genome shotgun (WGS) entry which is preliminary data.</text>
</comment>
<dbReference type="GeneID" id="40321226"/>
<evidence type="ECO:0000313" key="1">
    <source>
        <dbReference type="EMBL" id="RNF06261.1"/>
    </source>
</evidence>
<protein>
    <submittedName>
        <fullName evidence="1">Uncharacterized protein</fullName>
    </submittedName>
</protein>